<reference evidence="2 3" key="1">
    <citation type="submission" date="2024-06" db="EMBL/GenBank/DDBJ databases">
        <title>A chromosome-level genome assembly of beet webworm, Loxostege sticticalis.</title>
        <authorList>
            <person name="Zhang Y."/>
        </authorList>
    </citation>
    <scope>NUCLEOTIDE SEQUENCE [LARGE SCALE GENOMIC DNA]</scope>
    <source>
        <strain evidence="2">AQ026</strain>
        <tissue evidence="2">Whole body</tissue>
    </source>
</reference>
<gene>
    <name evidence="2" type="ORF">ABMA27_010494</name>
</gene>
<proteinExistence type="predicted"/>
<evidence type="ECO:0000256" key="1">
    <source>
        <dbReference type="SAM" id="MobiDB-lite"/>
    </source>
</evidence>
<organism evidence="2 3">
    <name type="scientific">Loxostege sticticalis</name>
    <name type="common">Beet webworm moth</name>
    <dbReference type="NCBI Taxonomy" id="481309"/>
    <lineage>
        <taxon>Eukaryota</taxon>
        <taxon>Metazoa</taxon>
        <taxon>Ecdysozoa</taxon>
        <taxon>Arthropoda</taxon>
        <taxon>Hexapoda</taxon>
        <taxon>Insecta</taxon>
        <taxon>Pterygota</taxon>
        <taxon>Neoptera</taxon>
        <taxon>Endopterygota</taxon>
        <taxon>Lepidoptera</taxon>
        <taxon>Glossata</taxon>
        <taxon>Ditrysia</taxon>
        <taxon>Pyraloidea</taxon>
        <taxon>Crambidae</taxon>
        <taxon>Pyraustinae</taxon>
        <taxon>Loxostege</taxon>
    </lineage>
</organism>
<evidence type="ECO:0000313" key="2">
    <source>
        <dbReference type="EMBL" id="KAL0860187.1"/>
    </source>
</evidence>
<sequence>MTSSTVKCGNCNLVISELLAFVQNKADIMDEVSIVRLISTTFSEEEITHAKKLLFEDGKNVRNIEDIIAVIKETDPEKLPIYVARDLQKLPPVTFDHIDASKLLKDILLLQNDVAIIKETYATKDMLNTQDHIMNVNCKRGAFMGSFDYESGPIKLPHISTEEYRSINKSNITKNHENNARTAAVNTAVDIANDTVVSFVQSSLTHGKTDSLSEGTQRVERTPTAVSTGSDTYDAATAAPSRHSGTAVSNIDSNLVIAAAPCSANGERRQMADVARNGNWKPEKLKEDWIVVQRKRLRNRFIGMKGKAELIPECNFKAAEVNIPFYIYNIDSKTGVDVLLQKVDMKLKKEYVAYKFLIPKHKLSVFMNENLWPTGVAFRKFVSFNKKSSS</sequence>
<evidence type="ECO:0008006" key="4">
    <source>
        <dbReference type="Google" id="ProtNLM"/>
    </source>
</evidence>
<comment type="caution">
    <text evidence="2">The sequence shown here is derived from an EMBL/GenBank/DDBJ whole genome shotgun (WGS) entry which is preliminary data.</text>
</comment>
<feature type="region of interest" description="Disordered" evidence="1">
    <location>
        <begin position="224"/>
        <end position="245"/>
    </location>
</feature>
<evidence type="ECO:0000313" key="3">
    <source>
        <dbReference type="Proteomes" id="UP001549920"/>
    </source>
</evidence>
<dbReference type="EMBL" id="JBEUOH010000026">
    <property type="protein sequence ID" value="KAL0860187.1"/>
    <property type="molecule type" value="Genomic_DNA"/>
</dbReference>
<accession>A0ABR3H5W4</accession>
<dbReference type="Proteomes" id="UP001549920">
    <property type="component" value="Unassembled WGS sequence"/>
</dbReference>
<protein>
    <recommendedName>
        <fullName evidence="4">Mutant cadherin</fullName>
    </recommendedName>
</protein>
<name>A0ABR3H5W4_LOXSC</name>
<keyword evidence="3" id="KW-1185">Reference proteome</keyword>